<feature type="transmembrane region" description="Helical" evidence="1">
    <location>
        <begin position="69"/>
        <end position="88"/>
    </location>
</feature>
<name>A0A6N2UIW0_BIFLN</name>
<reference evidence="2" key="2">
    <citation type="submission" date="2023-10" db="EMBL/GenBank/DDBJ databases">
        <title>Rapid discrimination of Bifidobacterium longum Subspecies based on MALDI-TOF MS and Machine Learning.</title>
        <authorList>
            <person name="Chen J."/>
        </authorList>
    </citation>
    <scope>NUCLEOTIDE SEQUENCE</scope>
    <source>
        <strain evidence="2">YGMCC0039</strain>
    </source>
</reference>
<dbReference type="GO" id="GO:0005886">
    <property type="term" value="C:plasma membrane"/>
    <property type="evidence" value="ECO:0007669"/>
    <property type="project" value="TreeGrafter"/>
</dbReference>
<organism evidence="3">
    <name type="scientific">Bifidobacterium longum</name>
    <dbReference type="NCBI Taxonomy" id="216816"/>
    <lineage>
        <taxon>Bacteria</taxon>
        <taxon>Bacillati</taxon>
        <taxon>Actinomycetota</taxon>
        <taxon>Actinomycetes</taxon>
        <taxon>Bifidobacteriales</taxon>
        <taxon>Bifidobacteriaceae</taxon>
        <taxon>Bifidobacterium</taxon>
    </lineage>
</organism>
<evidence type="ECO:0000256" key="1">
    <source>
        <dbReference type="SAM" id="Phobius"/>
    </source>
</evidence>
<dbReference type="EMBL" id="JAWLRA010000001">
    <property type="protein sequence ID" value="MDW3125577.1"/>
    <property type="molecule type" value="Genomic_DNA"/>
</dbReference>
<protein>
    <submittedName>
        <fullName evidence="3">Uncharacterized protein</fullName>
    </submittedName>
</protein>
<dbReference type="Proteomes" id="UP001277803">
    <property type="component" value="Unassembled WGS sequence"/>
</dbReference>
<keyword evidence="1" id="KW-0812">Transmembrane</keyword>
<gene>
    <name evidence="3" type="ORF">BLLFYP82_01955</name>
    <name evidence="2" type="ORF">RS890_00215</name>
</gene>
<dbReference type="PANTHER" id="PTHR30287">
    <property type="entry name" value="MEMBRANE COMPONENT OF PREDICTED ABC SUPERFAMILY METABOLITE UPTAKE TRANSPORTER"/>
    <property type="match status" value="1"/>
</dbReference>
<keyword evidence="1" id="KW-1133">Transmembrane helix</keyword>
<keyword evidence="1" id="KW-0472">Membrane</keyword>
<dbReference type="AlphaFoldDB" id="A0A6N2UIW0"/>
<reference evidence="3" key="1">
    <citation type="submission" date="2019-11" db="EMBL/GenBank/DDBJ databases">
        <authorList>
            <person name="Feng L."/>
        </authorList>
    </citation>
    <scope>NUCLEOTIDE SEQUENCE</scope>
    <source>
        <strain evidence="3">BlongumLFYP82</strain>
    </source>
</reference>
<accession>A0A6N2UIW0</accession>
<evidence type="ECO:0000313" key="3">
    <source>
        <dbReference type="EMBL" id="VYT16833.1"/>
    </source>
</evidence>
<dbReference type="PANTHER" id="PTHR30287:SF1">
    <property type="entry name" value="INNER MEMBRANE PROTEIN"/>
    <property type="match status" value="1"/>
</dbReference>
<proteinExistence type="predicted"/>
<dbReference type="RefSeq" id="WP_260847398.1">
    <property type="nucleotide sequence ID" value="NZ_CACRSV010000033.1"/>
</dbReference>
<dbReference type="InterPro" id="IPR038766">
    <property type="entry name" value="Membrane_comp_ABC_pdt"/>
</dbReference>
<sequence>MFMPSGGYKHVFGEQYQSNAYMVRLKNHKTPNVESRSAKLMKLDGVKGIVQNTTSKKQVATIVDSLDQIMEVLILVAGLLAVAIPYNLTNLNVSERIRELSTIKVLGGLGVLVYRRLKTVDMFGALKSVE</sequence>
<dbReference type="EMBL" id="CACRSV010000033">
    <property type="protein sequence ID" value="VYT16833.1"/>
    <property type="molecule type" value="Genomic_DNA"/>
</dbReference>
<evidence type="ECO:0000313" key="2">
    <source>
        <dbReference type="EMBL" id="MDW3125577.1"/>
    </source>
</evidence>